<keyword evidence="10 22" id="KW-0418">Kinase</keyword>
<evidence type="ECO:0000256" key="13">
    <source>
        <dbReference type="ARBA" id="ARBA00023015"/>
    </source>
</evidence>
<evidence type="ECO:0000256" key="16">
    <source>
        <dbReference type="ARBA" id="ARBA00023242"/>
    </source>
</evidence>
<dbReference type="PROSITE" id="PS00108">
    <property type="entry name" value="PROTEIN_KINASE_ST"/>
    <property type="match status" value="1"/>
</dbReference>
<evidence type="ECO:0000256" key="14">
    <source>
        <dbReference type="ARBA" id="ARBA00023159"/>
    </source>
</evidence>
<evidence type="ECO:0000313" key="23">
    <source>
        <dbReference type="Proteomes" id="UP000016088"/>
    </source>
</evidence>
<keyword evidence="7" id="KW-0808">Transferase</keyword>
<reference evidence="22 23" key="1">
    <citation type="journal article" date="2011" name="Science">
        <title>Comparative functional genomics of the fission yeasts.</title>
        <authorList>
            <person name="Rhind N."/>
            <person name="Chen Z."/>
            <person name="Yassour M."/>
            <person name="Thompson D.A."/>
            <person name="Haas B.J."/>
            <person name="Habib N."/>
            <person name="Wapinski I."/>
            <person name="Roy S."/>
            <person name="Lin M.F."/>
            <person name="Heiman D.I."/>
            <person name="Young S.K."/>
            <person name="Furuya K."/>
            <person name="Guo Y."/>
            <person name="Pidoux A."/>
            <person name="Chen H.M."/>
            <person name="Robbertse B."/>
            <person name="Goldberg J.M."/>
            <person name="Aoki K."/>
            <person name="Bayne E.H."/>
            <person name="Berlin A.M."/>
            <person name="Desjardins C.A."/>
            <person name="Dobbs E."/>
            <person name="Dukaj L."/>
            <person name="Fan L."/>
            <person name="FitzGerald M.G."/>
            <person name="French C."/>
            <person name="Gujja S."/>
            <person name="Hansen K."/>
            <person name="Keifenheim D."/>
            <person name="Levin J.Z."/>
            <person name="Mosher R.A."/>
            <person name="Mueller C.A."/>
            <person name="Pfiffner J."/>
            <person name="Priest M."/>
            <person name="Russ C."/>
            <person name="Smialowska A."/>
            <person name="Swoboda P."/>
            <person name="Sykes S.M."/>
            <person name="Vaughn M."/>
            <person name="Vengrova S."/>
            <person name="Yoder R."/>
            <person name="Zeng Q."/>
            <person name="Allshire R."/>
            <person name="Baulcombe D."/>
            <person name="Birren B.W."/>
            <person name="Brown W."/>
            <person name="Ekwall K."/>
            <person name="Kellis M."/>
            <person name="Leatherwood J."/>
            <person name="Levin H."/>
            <person name="Margalit H."/>
            <person name="Martienssen R."/>
            <person name="Nieduszynski C.A."/>
            <person name="Spatafora J.W."/>
            <person name="Friedman N."/>
            <person name="Dalgaard J.Z."/>
            <person name="Baumann P."/>
            <person name="Niki H."/>
            <person name="Regev A."/>
            <person name="Nusbaum C."/>
        </authorList>
    </citation>
    <scope>NUCLEOTIDE SEQUENCE [LARGE SCALE GENOMIC DNA]</scope>
    <source>
        <strain evidence="23">yFS286</strain>
    </source>
</reference>
<dbReference type="GO" id="GO:0000791">
    <property type="term" value="C:euchromatin"/>
    <property type="evidence" value="ECO:0007669"/>
    <property type="project" value="EnsemblFungi"/>
</dbReference>
<dbReference type="PROSITE" id="PS50011">
    <property type="entry name" value="PROTEIN_KINASE_DOM"/>
    <property type="match status" value="1"/>
</dbReference>
<evidence type="ECO:0000313" key="22">
    <source>
        <dbReference type="EMBL" id="EPX74895.1"/>
    </source>
</evidence>
<dbReference type="GeneID" id="25031352"/>
<comment type="catalytic activity">
    <reaction evidence="18">
        <text>L-threonyl-[protein] + ATP = O-phospho-L-threonyl-[protein] + ADP + H(+)</text>
        <dbReference type="Rhea" id="RHEA:46608"/>
        <dbReference type="Rhea" id="RHEA-COMP:11060"/>
        <dbReference type="Rhea" id="RHEA-COMP:11605"/>
        <dbReference type="ChEBI" id="CHEBI:15378"/>
        <dbReference type="ChEBI" id="CHEBI:30013"/>
        <dbReference type="ChEBI" id="CHEBI:30616"/>
        <dbReference type="ChEBI" id="CHEBI:61977"/>
        <dbReference type="ChEBI" id="CHEBI:456216"/>
        <dbReference type="EC" id="2.7.11.22"/>
    </reaction>
</comment>
<dbReference type="HOGENOM" id="CLU_000288_181_6_1"/>
<feature type="domain" description="Protein kinase" evidence="21">
    <location>
        <begin position="10"/>
        <end position="323"/>
    </location>
</feature>
<keyword evidence="23" id="KW-1185">Reference proteome</keyword>
<dbReference type="CDD" id="cd07842">
    <property type="entry name" value="STKc_CDK8_like"/>
    <property type="match status" value="1"/>
</dbReference>
<evidence type="ECO:0000256" key="10">
    <source>
        <dbReference type="ARBA" id="ARBA00022777"/>
    </source>
</evidence>
<evidence type="ECO:0000256" key="19">
    <source>
        <dbReference type="ARBA" id="ARBA00048367"/>
    </source>
</evidence>
<dbReference type="EC" id="2.7.11.22" evidence="4"/>
<keyword evidence="16" id="KW-0539">Nucleus</keyword>
<evidence type="ECO:0000259" key="21">
    <source>
        <dbReference type="PROSITE" id="PS50011"/>
    </source>
</evidence>
<dbReference type="GO" id="GO:0005524">
    <property type="term" value="F:ATP binding"/>
    <property type="evidence" value="ECO:0007669"/>
    <property type="project" value="UniProtKB-KW"/>
</dbReference>
<dbReference type="EC" id="2.7.11.23" evidence="3"/>
<evidence type="ECO:0000256" key="18">
    <source>
        <dbReference type="ARBA" id="ARBA00047811"/>
    </source>
</evidence>
<dbReference type="InterPro" id="IPR008271">
    <property type="entry name" value="Ser/Thr_kinase_AS"/>
</dbReference>
<evidence type="ECO:0000256" key="7">
    <source>
        <dbReference type="ARBA" id="ARBA00022679"/>
    </source>
</evidence>
<keyword evidence="8" id="KW-0479">Metal-binding</keyword>
<accession>S9R9R2</accession>
<keyword evidence="9" id="KW-0547">Nucleotide-binding</keyword>
<keyword evidence="13" id="KW-0805">Transcription regulation</keyword>
<dbReference type="SMART" id="SM00220">
    <property type="entry name" value="S_TKc"/>
    <property type="match status" value="1"/>
</dbReference>
<dbReference type="Gene3D" id="3.30.200.20">
    <property type="entry name" value="Phosphorylase Kinase, domain 1"/>
    <property type="match status" value="1"/>
</dbReference>
<evidence type="ECO:0000256" key="6">
    <source>
        <dbReference type="ARBA" id="ARBA00022527"/>
    </source>
</evidence>
<keyword evidence="15" id="KW-0804">Transcription</keyword>
<comment type="subcellular location">
    <subcellularLocation>
        <location evidence="1">Nucleus</location>
    </subcellularLocation>
</comment>
<evidence type="ECO:0000256" key="4">
    <source>
        <dbReference type="ARBA" id="ARBA00012425"/>
    </source>
</evidence>
<dbReference type="OMA" id="YFKNGGP"/>
<dbReference type="AlphaFoldDB" id="S9R9R2"/>
<proteinExistence type="inferred from homology"/>
<dbReference type="FunFam" id="1.10.510.10:FF:000408">
    <property type="entry name" value="Serine/threonine-protein kinase SSN3"/>
    <property type="match status" value="1"/>
</dbReference>
<keyword evidence="5" id="KW-0678">Repressor</keyword>
<dbReference type="InterPro" id="IPR011009">
    <property type="entry name" value="Kinase-like_dom_sf"/>
</dbReference>
<dbReference type="eggNOG" id="KOG0666">
    <property type="taxonomic scope" value="Eukaryota"/>
</dbReference>
<evidence type="ECO:0000256" key="20">
    <source>
        <dbReference type="ARBA" id="ARBA00049280"/>
    </source>
</evidence>
<dbReference type="Gene3D" id="1.10.510.10">
    <property type="entry name" value="Transferase(Phosphotransferase) domain 1"/>
    <property type="match status" value="1"/>
</dbReference>
<dbReference type="EMBL" id="KE503206">
    <property type="protein sequence ID" value="EPX74895.1"/>
    <property type="molecule type" value="Genomic_DNA"/>
</dbReference>
<dbReference type="GO" id="GO:0008353">
    <property type="term" value="F:RNA polymerase II CTD heptapeptide repeat kinase activity"/>
    <property type="evidence" value="ECO:0007669"/>
    <property type="project" value="UniProtKB-EC"/>
</dbReference>
<keyword evidence="14" id="KW-0010">Activator</keyword>
<keyword evidence="11" id="KW-0067">ATP-binding</keyword>
<dbReference type="InterPro" id="IPR000719">
    <property type="entry name" value="Prot_kinase_dom"/>
</dbReference>
<dbReference type="RefSeq" id="XP_013016322.1">
    <property type="nucleotide sequence ID" value="XM_013160868.1"/>
</dbReference>
<gene>
    <name evidence="22" type="ORF">SOCG_02375</name>
</gene>
<evidence type="ECO:0000256" key="9">
    <source>
        <dbReference type="ARBA" id="ARBA00022741"/>
    </source>
</evidence>
<dbReference type="PANTHER" id="PTHR24056">
    <property type="entry name" value="CELL DIVISION PROTEIN KINASE"/>
    <property type="match status" value="1"/>
</dbReference>
<protein>
    <recommendedName>
        <fullName evidence="17">Cyclin-dependent kinase 8</fullName>
        <ecNumber evidence="4">2.7.11.22</ecNumber>
        <ecNumber evidence="3">2.7.11.23</ecNumber>
    </recommendedName>
</protein>
<evidence type="ECO:0000256" key="3">
    <source>
        <dbReference type="ARBA" id="ARBA00012409"/>
    </source>
</evidence>
<dbReference type="GO" id="GO:0016592">
    <property type="term" value="C:mediator complex"/>
    <property type="evidence" value="ECO:0007669"/>
    <property type="project" value="EnsemblFungi"/>
</dbReference>
<keyword evidence="12" id="KW-0460">Magnesium</keyword>
<evidence type="ECO:0000256" key="12">
    <source>
        <dbReference type="ARBA" id="ARBA00022842"/>
    </source>
</evidence>
<sequence length="374" mass="43321">MNVQGLTKDYQVVGFISSGTYGKVYKAISTNPEEKHLFAIKKFKAEARNAAPNAPQTGISQSTIREMMLCREMQHENVVKLVQILLKDGTISMVFEYAEHDLLQLIHYHSRMRTRKIPPSIVKSIMWQLLNGLAYLHENWVIHRDLKPANIMITASGKVKIGDLGLGRLIRDPLLPLYASDRVVVTIWYRAPELLLGARDYTPAIDIWAIGCIYGEILALTPLFKGEVKMESKKVIPFQRTQMLRIMEILGTPTVERWPDLKYYPDYDQLSTFEVKYWNNLLPQWYRTDKTRDPKGLDLLMKLLEYDPKGRITAKEAIQHPFFTEDSDWSTTPFLDQGIQYPERRILQDDSDVPPVKRTLNTNVRLDTKRVKRN</sequence>
<evidence type="ECO:0000256" key="8">
    <source>
        <dbReference type="ARBA" id="ARBA00022723"/>
    </source>
</evidence>
<dbReference type="GO" id="GO:0046872">
    <property type="term" value="F:metal ion binding"/>
    <property type="evidence" value="ECO:0007669"/>
    <property type="project" value="UniProtKB-KW"/>
</dbReference>
<comment type="similarity">
    <text evidence="2">Belongs to the protein kinase superfamily. CMGC Ser/Thr protein kinase family. CDC2/CDKX subfamily.</text>
</comment>
<dbReference type="InterPro" id="IPR050108">
    <property type="entry name" value="CDK"/>
</dbReference>
<dbReference type="OrthoDB" id="6284126at2759"/>
<organism evidence="22 23">
    <name type="scientific">Schizosaccharomyces octosporus (strain yFS286)</name>
    <name type="common">Fission yeast</name>
    <name type="synonym">Octosporomyces octosporus</name>
    <dbReference type="NCBI Taxonomy" id="483514"/>
    <lineage>
        <taxon>Eukaryota</taxon>
        <taxon>Fungi</taxon>
        <taxon>Dikarya</taxon>
        <taxon>Ascomycota</taxon>
        <taxon>Taphrinomycotina</taxon>
        <taxon>Schizosaccharomycetes</taxon>
        <taxon>Schizosaccharomycetales</taxon>
        <taxon>Schizosaccharomycetaceae</taxon>
        <taxon>Schizosaccharomyces</taxon>
    </lineage>
</organism>
<dbReference type="GO" id="GO:0004693">
    <property type="term" value="F:cyclin-dependent protein serine/threonine kinase activity"/>
    <property type="evidence" value="ECO:0007669"/>
    <property type="project" value="UniProtKB-EC"/>
</dbReference>
<comment type="catalytic activity">
    <reaction evidence="20">
        <text>[DNA-directed RNA polymerase] + ATP = phospho-[DNA-directed RNA polymerase] + ADP + H(+)</text>
        <dbReference type="Rhea" id="RHEA:10216"/>
        <dbReference type="Rhea" id="RHEA-COMP:11321"/>
        <dbReference type="Rhea" id="RHEA-COMP:11322"/>
        <dbReference type="ChEBI" id="CHEBI:15378"/>
        <dbReference type="ChEBI" id="CHEBI:30616"/>
        <dbReference type="ChEBI" id="CHEBI:43176"/>
        <dbReference type="ChEBI" id="CHEBI:68546"/>
        <dbReference type="ChEBI" id="CHEBI:456216"/>
        <dbReference type="EC" id="2.7.11.23"/>
    </reaction>
</comment>
<name>S9R9R2_SCHOY</name>
<dbReference type="PANTHER" id="PTHR24056:SF495">
    <property type="entry name" value="CYCLIN-DEPENDENT KINASE 8-RELATED"/>
    <property type="match status" value="1"/>
</dbReference>
<dbReference type="GO" id="GO:0045944">
    <property type="term" value="P:positive regulation of transcription by RNA polymerase II"/>
    <property type="evidence" value="ECO:0007669"/>
    <property type="project" value="EnsemblFungi"/>
</dbReference>
<keyword evidence="6" id="KW-0723">Serine/threonine-protein kinase</keyword>
<comment type="catalytic activity">
    <reaction evidence="19">
        <text>L-seryl-[protein] + ATP = O-phospho-L-seryl-[protein] + ADP + H(+)</text>
        <dbReference type="Rhea" id="RHEA:17989"/>
        <dbReference type="Rhea" id="RHEA-COMP:9863"/>
        <dbReference type="Rhea" id="RHEA-COMP:11604"/>
        <dbReference type="ChEBI" id="CHEBI:15378"/>
        <dbReference type="ChEBI" id="CHEBI:29999"/>
        <dbReference type="ChEBI" id="CHEBI:30616"/>
        <dbReference type="ChEBI" id="CHEBI:83421"/>
        <dbReference type="ChEBI" id="CHEBI:456216"/>
        <dbReference type="EC" id="2.7.11.22"/>
    </reaction>
</comment>
<dbReference type="SUPFAM" id="SSF56112">
    <property type="entry name" value="Protein kinase-like (PK-like)"/>
    <property type="match status" value="1"/>
</dbReference>
<evidence type="ECO:0000256" key="2">
    <source>
        <dbReference type="ARBA" id="ARBA00006485"/>
    </source>
</evidence>
<evidence type="ECO:0000256" key="15">
    <source>
        <dbReference type="ARBA" id="ARBA00023163"/>
    </source>
</evidence>
<evidence type="ECO:0000256" key="1">
    <source>
        <dbReference type="ARBA" id="ARBA00004123"/>
    </source>
</evidence>
<evidence type="ECO:0000256" key="17">
    <source>
        <dbReference type="ARBA" id="ARBA00041823"/>
    </source>
</evidence>
<evidence type="ECO:0000256" key="5">
    <source>
        <dbReference type="ARBA" id="ARBA00022491"/>
    </source>
</evidence>
<dbReference type="VEuPathDB" id="FungiDB:SOCG_02375"/>
<evidence type="ECO:0000256" key="11">
    <source>
        <dbReference type="ARBA" id="ARBA00022840"/>
    </source>
</evidence>
<dbReference type="Pfam" id="PF00069">
    <property type="entry name" value="Pkinase"/>
    <property type="match status" value="1"/>
</dbReference>
<dbReference type="Proteomes" id="UP000016088">
    <property type="component" value="Unassembled WGS sequence"/>
</dbReference>